<dbReference type="EMBL" id="LC506465">
    <property type="protein sequence ID" value="BBO53971.1"/>
    <property type="molecule type" value="Genomic_DNA"/>
</dbReference>
<dbReference type="PROSITE" id="PS50143">
    <property type="entry name" value="BIR_REPEAT_2"/>
    <property type="match status" value="1"/>
</dbReference>
<dbReference type="Gene3D" id="1.10.1170.10">
    <property type="entry name" value="Inhibitor Of Apoptosis Protein (2mihbC-IAP-1), Chain A"/>
    <property type="match status" value="1"/>
</dbReference>
<keyword evidence="2" id="KW-0862">Zinc</keyword>
<sequence length="428" mass="49155">MATTQITECFHKHDHIYLTDNIKDNILDRKDRSITSRFIHLAKPGGKPFRTIARDRTTAERLYHPSQIKFIDPTNPNEIISLQDYLLRDINIENSRQWADELVVVEKQYALFNEADFASSSSCIEAELISKFSTTNQSLPIEDIYYTLIATKESSGIIVDDGKKPFGVFTNDITKYNTRQIKKIQIFPDVLFGGALAAQTPCYIADEPIIFGINNEREFSRQQELMIIDFPVNDADDYGRDVPDCGWDRIKERNPSYMQSDGGAASPAKVISGNRIREVPTIFSDKLVKRNSNKIIVTFIRPIIVTKNIKLEFLERMLKTISQDNRLNLEYHLSEDAIQRRCKTFTTSKWPGIPSCGNYAMAFAGWRFIGTTSDWTQCDICKIRVHKWLEDDNPIFEHKKHSPSCALIKEIITLVGEPVLKEPIFRIF</sequence>
<evidence type="ECO:0000313" key="3">
    <source>
        <dbReference type="EMBL" id="BBO53971.1"/>
    </source>
</evidence>
<dbReference type="PANTHER" id="PTHR46771">
    <property type="entry name" value="DETERIN"/>
    <property type="match status" value="1"/>
</dbReference>
<accession>A0A5K7Y332</accession>
<evidence type="ECO:0000256" key="2">
    <source>
        <dbReference type="ARBA" id="ARBA00022833"/>
    </source>
</evidence>
<dbReference type="Pfam" id="PF00653">
    <property type="entry name" value="BIR"/>
    <property type="match status" value="1"/>
</dbReference>
<dbReference type="SMART" id="SM00238">
    <property type="entry name" value="BIR"/>
    <property type="match status" value="1"/>
</dbReference>
<evidence type="ECO:0000256" key="1">
    <source>
        <dbReference type="ARBA" id="ARBA00022723"/>
    </source>
</evidence>
<keyword evidence="1" id="KW-0479">Metal-binding</keyword>
<organism evidence="3">
    <name type="scientific">Abalone asfa-like virus</name>
    <dbReference type="NCBI Taxonomy" id="2839893"/>
    <lineage>
        <taxon>Viruses</taxon>
        <taxon>Varidnaviria</taxon>
        <taxon>Bamfordvirae</taxon>
        <taxon>Nucleocytoviricota</taxon>
        <taxon>Pokkesviricetes</taxon>
        <taxon>Asfuvirales</taxon>
        <taxon>Asfarviridae</taxon>
    </lineage>
</organism>
<name>A0A5K7Y332_9VIRU</name>
<reference evidence="3" key="1">
    <citation type="journal article" date="2020" name="Sci. Rep.">
        <title>A novel Asfarvirus-like virus identified as a potential cause of mass mortality of abalone.</title>
        <authorList>
            <person name="Matsuyama T."/>
            <person name="Takano T."/>
            <person name="Nishiki I."/>
            <person name="Fujiwara A."/>
            <person name="Kiryu I."/>
            <person name="Inada M."/>
            <person name="Sakai T."/>
            <person name="Terashima S."/>
            <person name="Matsuura Y."/>
            <person name="Isowa K."/>
            <person name="Nakayasu C."/>
        </authorList>
    </citation>
    <scope>NUCLEOTIDE SEQUENCE</scope>
</reference>
<dbReference type="PANTHER" id="PTHR46771:SF5">
    <property type="entry name" value="DETERIN"/>
    <property type="match status" value="1"/>
</dbReference>
<protein>
    <submittedName>
        <fullName evidence="3">Inhibition of apoptosis protein IAP-3 homolog protein</fullName>
    </submittedName>
</protein>
<dbReference type="InterPro" id="IPR051190">
    <property type="entry name" value="Baculoviral_IAP"/>
</dbReference>
<dbReference type="GO" id="GO:0046872">
    <property type="term" value="F:metal ion binding"/>
    <property type="evidence" value="ECO:0007669"/>
    <property type="project" value="UniProtKB-KW"/>
</dbReference>
<dbReference type="SUPFAM" id="SSF57924">
    <property type="entry name" value="Inhibitor of apoptosis (IAP) repeat"/>
    <property type="match status" value="1"/>
</dbReference>
<proteinExistence type="predicted"/>
<dbReference type="InterPro" id="IPR001370">
    <property type="entry name" value="BIR_rpt"/>
</dbReference>